<evidence type="ECO:0000313" key="1">
    <source>
        <dbReference type="EMBL" id="KAE9387902.1"/>
    </source>
</evidence>
<evidence type="ECO:0000313" key="2">
    <source>
        <dbReference type="Proteomes" id="UP000799118"/>
    </source>
</evidence>
<reference evidence="1" key="1">
    <citation type="journal article" date="2019" name="Environ. Microbiol.">
        <title>Fungal ecological strategies reflected in gene transcription - a case study of two litter decomposers.</title>
        <authorList>
            <person name="Barbi F."/>
            <person name="Kohler A."/>
            <person name="Barry K."/>
            <person name="Baskaran P."/>
            <person name="Daum C."/>
            <person name="Fauchery L."/>
            <person name="Ihrmark K."/>
            <person name="Kuo A."/>
            <person name="LaButti K."/>
            <person name="Lipzen A."/>
            <person name="Morin E."/>
            <person name="Grigoriev I.V."/>
            <person name="Henrissat B."/>
            <person name="Lindahl B."/>
            <person name="Martin F."/>
        </authorList>
    </citation>
    <scope>NUCLEOTIDE SEQUENCE</scope>
    <source>
        <strain evidence="1">JB14</strain>
    </source>
</reference>
<accession>A0A6A4GQ30</accession>
<name>A0A6A4GQ30_9AGAR</name>
<gene>
    <name evidence="1" type="ORF">BT96DRAFT_948016</name>
</gene>
<keyword evidence="2" id="KW-1185">Reference proteome</keyword>
<proteinExistence type="predicted"/>
<dbReference type="Proteomes" id="UP000799118">
    <property type="component" value="Unassembled WGS sequence"/>
</dbReference>
<dbReference type="EMBL" id="ML769773">
    <property type="protein sequence ID" value="KAE9387902.1"/>
    <property type="molecule type" value="Genomic_DNA"/>
</dbReference>
<sequence length="165" mass="19348">MTSDIYAPCPPLKLCFQPSDFKGCPTGQTLPAEFQVDVTRLRDPTYCKPRQIFYGFGLNIQDFIDYHQKYQLPSPLPTETRSGRWTRMMDQVLEDLCNACDFDLRLVLPVSVEYCCMLSLYDSHTIVAKKLEDNEEQEVIQIIRERLVRVLTSQNARWFYSYIEK</sequence>
<dbReference type="OrthoDB" id="3260206at2759"/>
<dbReference type="AlphaFoldDB" id="A0A6A4GQ30"/>
<protein>
    <submittedName>
        <fullName evidence="1">Uncharacterized protein</fullName>
    </submittedName>
</protein>
<organism evidence="1 2">
    <name type="scientific">Gymnopus androsaceus JB14</name>
    <dbReference type="NCBI Taxonomy" id="1447944"/>
    <lineage>
        <taxon>Eukaryota</taxon>
        <taxon>Fungi</taxon>
        <taxon>Dikarya</taxon>
        <taxon>Basidiomycota</taxon>
        <taxon>Agaricomycotina</taxon>
        <taxon>Agaricomycetes</taxon>
        <taxon>Agaricomycetidae</taxon>
        <taxon>Agaricales</taxon>
        <taxon>Marasmiineae</taxon>
        <taxon>Omphalotaceae</taxon>
        <taxon>Gymnopus</taxon>
    </lineage>
</organism>